<feature type="domain" description="eRF1/Pelota-like N-terminal" evidence="8">
    <location>
        <begin position="1"/>
        <end position="130"/>
    </location>
</feature>
<dbReference type="InterPro" id="IPR005140">
    <property type="entry name" value="eRF1_Pelota-like_N"/>
</dbReference>
<evidence type="ECO:0000313" key="9">
    <source>
        <dbReference type="EMBL" id="CDW27650.1"/>
    </source>
</evidence>
<dbReference type="EMBL" id="HACA01010289">
    <property type="protein sequence ID" value="CDW27650.1"/>
    <property type="molecule type" value="Transcribed_RNA"/>
</dbReference>
<evidence type="ECO:0000256" key="4">
    <source>
        <dbReference type="ARBA" id="ARBA00022490"/>
    </source>
</evidence>
<dbReference type="GO" id="GO:0032790">
    <property type="term" value="P:ribosome disassembly"/>
    <property type="evidence" value="ECO:0007669"/>
    <property type="project" value="TreeGrafter"/>
</dbReference>
<dbReference type="Gene3D" id="3.30.420.60">
    <property type="entry name" value="eRF1 domain 2"/>
    <property type="match status" value="1"/>
</dbReference>
<dbReference type="AlphaFoldDB" id="A0A0K2TP75"/>
<dbReference type="Pfam" id="PF26356">
    <property type="entry name" value="Pelota_N"/>
    <property type="match status" value="1"/>
</dbReference>
<reference evidence="9" key="1">
    <citation type="submission" date="2014-05" db="EMBL/GenBank/DDBJ databases">
        <authorList>
            <person name="Chronopoulou M."/>
        </authorList>
    </citation>
    <scope>NUCLEOTIDE SEQUENCE</scope>
    <source>
        <tissue evidence="9">Whole organism</tissue>
    </source>
</reference>
<evidence type="ECO:0000256" key="7">
    <source>
        <dbReference type="SAM" id="MobiDB-lite"/>
    </source>
</evidence>
<dbReference type="Pfam" id="PF03464">
    <property type="entry name" value="eRF1_2"/>
    <property type="match status" value="1"/>
</dbReference>
<dbReference type="FunFam" id="2.30.30.870:FF:000001">
    <property type="entry name" value="Protein pelota homolog"/>
    <property type="match status" value="1"/>
</dbReference>
<dbReference type="GO" id="GO:0070481">
    <property type="term" value="P:nuclear-transcribed mRNA catabolic process, non-stop decay"/>
    <property type="evidence" value="ECO:0007669"/>
    <property type="project" value="InterPro"/>
</dbReference>
<dbReference type="GO" id="GO:0046872">
    <property type="term" value="F:metal ion binding"/>
    <property type="evidence" value="ECO:0007669"/>
    <property type="project" value="UniProtKB-KW"/>
</dbReference>
<evidence type="ECO:0000256" key="5">
    <source>
        <dbReference type="ARBA" id="ARBA00022723"/>
    </source>
</evidence>
<evidence type="ECO:0000256" key="2">
    <source>
        <dbReference type="ARBA" id="ARBA00004496"/>
    </source>
</evidence>
<evidence type="ECO:0000256" key="6">
    <source>
        <dbReference type="RuleBase" id="RU362019"/>
    </source>
</evidence>
<dbReference type="InterPro" id="IPR029064">
    <property type="entry name" value="Ribosomal_eL30-like_sf"/>
</dbReference>
<dbReference type="SUPFAM" id="SSF159065">
    <property type="entry name" value="Dom34/Pelota N-terminal domain-like"/>
    <property type="match status" value="1"/>
</dbReference>
<accession>A0A0K2TP75</accession>
<dbReference type="GO" id="GO:0070966">
    <property type="term" value="P:nuclear-transcribed mRNA catabolic process, no-go decay"/>
    <property type="evidence" value="ECO:0007669"/>
    <property type="project" value="InterPro"/>
</dbReference>
<dbReference type="SUPFAM" id="SSF53137">
    <property type="entry name" value="Translational machinery components"/>
    <property type="match status" value="1"/>
</dbReference>
<comment type="cofactor">
    <cofactor evidence="1 6">
        <name>a divalent metal cation</name>
        <dbReference type="ChEBI" id="CHEBI:60240"/>
    </cofactor>
</comment>
<protein>
    <recommendedName>
        <fullName evidence="6">Protein pelota homolog</fullName>
    </recommendedName>
</protein>
<dbReference type="InterPro" id="IPR038069">
    <property type="entry name" value="Pelota/DOM34_N"/>
</dbReference>
<comment type="function">
    <text evidence="6">Component of the Pelota-HBS1L complex, a complex that recognizes stalled ribosomes and triggers the No-Go Decay (NGD) pathway. In the Pelota-HBS1L complex, pelo recognizes ribosomes stalled at the 3' end of an mRNA and engages stalled ribosomes by destabilizing mRNA in the mRNA channel.</text>
</comment>
<dbReference type="PANTHER" id="PTHR10853:SF0">
    <property type="entry name" value="PROTEIN PELOTA HOMOLOG"/>
    <property type="match status" value="1"/>
</dbReference>
<feature type="region of interest" description="Disordered" evidence="7">
    <location>
        <begin position="373"/>
        <end position="400"/>
    </location>
</feature>
<dbReference type="InterPro" id="IPR004405">
    <property type="entry name" value="TF_pelota"/>
</dbReference>
<dbReference type="Pfam" id="PF03465">
    <property type="entry name" value="eRF1_3"/>
    <property type="match status" value="1"/>
</dbReference>
<dbReference type="SUPFAM" id="SSF55315">
    <property type="entry name" value="L30e-like"/>
    <property type="match status" value="1"/>
</dbReference>
<dbReference type="InterPro" id="IPR005141">
    <property type="entry name" value="eRF1_2"/>
</dbReference>
<feature type="compositionally biased region" description="Acidic residues" evidence="7">
    <location>
        <begin position="373"/>
        <end position="391"/>
    </location>
</feature>
<comment type="subcellular location">
    <subcellularLocation>
        <location evidence="2 6">Cytoplasm</location>
    </subcellularLocation>
</comment>
<comment type="similarity">
    <text evidence="3 6">Belongs to the eukaryotic release factor 1 family. Pelota subfamily.</text>
</comment>
<dbReference type="SMART" id="SM01194">
    <property type="entry name" value="eRF1_1"/>
    <property type="match status" value="1"/>
</dbReference>
<dbReference type="InterPro" id="IPR042226">
    <property type="entry name" value="eFR1_2_sf"/>
</dbReference>
<dbReference type="InterPro" id="IPR005142">
    <property type="entry name" value="eRF1_3"/>
</dbReference>
<gene>
    <name evidence="9" type="primary">Dyak\GE18863</name>
</gene>
<dbReference type="GO" id="GO:0070651">
    <property type="term" value="P:nonfunctional rRNA decay"/>
    <property type="evidence" value="ECO:0007669"/>
    <property type="project" value="TreeGrafter"/>
</dbReference>
<evidence type="ECO:0000259" key="8">
    <source>
        <dbReference type="SMART" id="SM01194"/>
    </source>
</evidence>
<dbReference type="Gene3D" id="3.30.1330.30">
    <property type="match status" value="1"/>
</dbReference>
<dbReference type="GO" id="GO:0005737">
    <property type="term" value="C:cytoplasm"/>
    <property type="evidence" value="ECO:0007669"/>
    <property type="project" value="UniProtKB-SubCell"/>
</dbReference>
<dbReference type="NCBIfam" id="TIGR00111">
    <property type="entry name" value="pelota"/>
    <property type="match status" value="1"/>
</dbReference>
<dbReference type="FunFam" id="3.30.420.60:FF:000002">
    <property type="entry name" value="Protein pelota homolog"/>
    <property type="match status" value="1"/>
</dbReference>
<keyword evidence="4 6" id="KW-0963">Cytoplasm</keyword>
<sequence>MKLVDKLFEKGSGGSLTLVPEEQEDMWHIYNLVSSGDVVKSVTFRKVTTESATGSTSSNRIRTVLSLCVEDIHFDAVGSRLHLKGRNVAENAHVKMGAYHTLDLELQRKFTLTKTEWDSVALERIDMAVDPSKKADLGAIVMQEGLANVCLITNSMTIVRAKIDMNIPKKRRGSVQQHEKGLLRFYESVLQALLRHFNFDVLKCVLIASPGFTKDQFFEYMYSFATKTDNKLLFEHKSKFVLVHSSTGFKHSLKEVLQDPVIQTRLSDTKASQEVRALEHFYKTLQNDSARAFYGVKHVMLANEAHAIECLLISDKLFRSIDVQTRRKYVRLVDEVREYGGEVKIFSSLHVSGEQLDQLTGLCALLRFPMAELEDEDTSDEETSDENDGDKDEEHQVNDN</sequence>
<dbReference type="GO" id="GO:0071025">
    <property type="term" value="P:RNA surveillance"/>
    <property type="evidence" value="ECO:0007669"/>
    <property type="project" value="InterPro"/>
</dbReference>
<dbReference type="PANTHER" id="PTHR10853">
    <property type="entry name" value="PELOTA"/>
    <property type="match status" value="1"/>
</dbReference>
<name>A0A0K2TP75_LEPSM</name>
<organism evidence="9">
    <name type="scientific">Lepeophtheirus salmonis</name>
    <name type="common">Salmon louse</name>
    <name type="synonym">Caligus salmonis</name>
    <dbReference type="NCBI Taxonomy" id="72036"/>
    <lineage>
        <taxon>Eukaryota</taxon>
        <taxon>Metazoa</taxon>
        <taxon>Ecdysozoa</taxon>
        <taxon>Arthropoda</taxon>
        <taxon>Crustacea</taxon>
        <taxon>Multicrustacea</taxon>
        <taxon>Hexanauplia</taxon>
        <taxon>Copepoda</taxon>
        <taxon>Siphonostomatoida</taxon>
        <taxon>Caligidae</taxon>
        <taxon>Lepeophtheirus</taxon>
    </lineage>
</organism>
<dbReference type="Gene3D" id="2.30.30.870">
    <property type="entry name" value="Pelota, domain A"/>
    <property type="match status" value="1"/>
</dbReference>
<dbReference type="OrthoDB" id="10249111at2759"/>
<proteinExistence type="inferred from homology"/>
<dbReference type="InterPro" id="IPR058547">
    <property type="entry name" value="Pelota_N"/>
</dbReference>
<keyword evidence="5 6" id="KW-0479">Metal-binding</keyword>
<evidence type="ECO:0000256" key="3">
    <source>
        <dbReference type="ARBA" id="ARBA00009504"/>
    </source>
</evidence>
<evidence type="ECO:0000256" key="1">
    <source>
        <dbReference type="ARBA" id="ARBA00001968"/>
    </source>
</evidence>
<dbReference type="FunFam" id="3.30.1330.30:FF:000008">
    <property type="entry name" value="Protein pelota homolog"/>
    <property type="match status" value="1"/>
</dbReference>